<keyword evidence="2" id="KW-1185">Reference proteome</keyword>
<sequence length="355" mass="39686">TTQYALSQKQSSHKLSSFCLINTRSIGYKLPLLEDFVNTFDYSVVGFTETWISPGTVNDGMLSFNNRFTVYRADRDNSGGGVALLVSADLPSTLAFSHSFSPYCQTVAATTHFENSQFLICLVYRSPSCDHAFNNPSHHSNSLLALTSSLSLKQCVSDPTRGNNILDVVLTTHPHRVHNCRVLPPLPKLDHSLVAFSLDASIPRPPPLVIRDYRSANWDRIQYEIAAVDWDTLLAQSDQTPDALYSAFLDIIHPIINENVPYRKISSKPFLLPKKSQRLLRKSRKLFKHDKLKDNASSIPALIDELGVSQTDSQIKVDLLAHHFSKCFNHNVPPPLLLPPSLLATRSLIRSPFLP</sequence>
<accession>A0AAN5D1G3</accession>
<evidence type="ECO:0000313" key="1">
    <source>
        <dbReference type="EMBL" id="GMR55026.1"/>
    </source>
</evidence>
<dbReference type="SUPFAM" id="SSF56219">
    <property type="entry name" value="DNase I-like"/>
    <property type="match status" value="1"/>
</dbReference>
<dbReference type="GO" id="GO:0031012">
    <property type="term" value="C:extracellular matrix"/>
    <property type="evidence" value="ECO:0007669"/>
    <property type="project" value="TreeGrafter"/>
</dbReference>
<gene>
    <name evidence="1" type="ORF">PMAYCL1PPCAC_25221</name>
</gene>
<dbReference type="InterPro" id="IPR036691">
    <property type="entry name" value="Endo/exonu/phosph_ase_sf"/>
</dbReference>
<dbReference type="PANTHER" id="PTHR33395">
    <property type="entry name" value="TRANSCRIPTASE, PUTATIVE-RELATED-RELATED"/>
    <property type="match status" value="1"/>
</dbReference>
<dbReference type="Gene3D" id="3.60.10.10">
    <property type="entry name" value="Endonuclease/exonuclease/phosphatase"/>
    <property type="match status" value="1"/>
</dbReference>
<name>A0AAN5D1G3_9BILA</name>
<evidence type="ECO:0008006" key="3">
    <source>
        <dbReference type="Google" id="ProtNLM"/>
    </source>
</evidence>
<dbReference type="GO" id="GO:0007508">
    <property type="term" value="P:larval heart development"/>
    <property type="evidence" value="ECO:0007669"/>
    <property type="project" value="TreeGrafter"/>
</dbReference>
<dbReference type="PANTHER" id="PTHR33395:SF22">
    <property type="entry name" value="REVERSE TRANSCRIPTASE DOMAIN-CONTAINING PROTEIN"/>
    <property type="match status" value="1"/>
</dbReference>
<feature type="non-terminal residue" evidence="1">
    <location>
        <position position="1"/>
    </location>
</feature>
<evidence type="ECO:0000313" key="2">
    <source>
        <dbReference type="Proteomes" id="UP001328107"/>
    </source>
</evidence>
<dbReference type="AlphaFoldDB" id="A0AAN5D1G3"/>
<comment type="caution">
    <text evidence="1">The sequence shown here is derived from an EMBL/GenBank/DDBJ whole genome shotgun (WGS) entry which is preliminary data.</text>
</comment>
<reference evidence="2" key="1">
    <citation type="submission" date="2022-10" db="EMBL/GenBank/DDBJ databases">
        <title>Genome assembly of Pristionchus species.</title>
        <authorList>
            <person name="Yoshida K."/>
            <person name="Sommer R.J."/>
        </authorList>
    </citation>
    <scope>NUCLEOTIDE SEQUENCE [LARGE SCALE GENOMIC DNA]</scope>
    <source>
        <strain evidence="2">RS5460</strain>
    </source>
</reference>
<protein>
    <recommendedName>
        <fullName evidence="3">Endonuclease/exonuclease/phosphatase domain-containing protein</fullName>
    </recommendedName>
</protein>
<dbReference type="GO" id="GO:0061343">
    <property type="term" value="P:cell adhesion involved in heart morphogenesis"/>
    <property type="evidence" value="ECO:0007669"/>
    <property type="project" value="TreeGrafter"/>
</dbReference>
<dbReference type="EMBL" id="BTRK01000005">
    <property type="protein sequence ID" value="GMR55026.1"/>
    <property type="molecule type" value="Genomic_DNA"/>
</dbReference>
<organism evidence="1 2">
    <name type="scientific">Pristionchus mayeri</name>
    <dbReference type="NCBI Taxonomy" id="1317129"/>
    <lineage>
        <taxon>Eukaryota</taxon>
        <taxon>Metazoa</taxon>
        <taxon>Ecdysozoa</taxon>
        <taxon>Nematoda</taxon>
        <taxon>Chromadorea</taxon>
        <taxon>Rhabditida</taxon>
        <taxon>Rhabditina</taxon>
        <taxon>Diplogasteromorpha</taxon>
        <taxon>Diplogasteroidea</taxon>
        <taxon>Neodiplogasteridae</taxon>
        <taxon>Pristionchus</taxon>
    </lineage>
</organism>
<dbReference type="Proteomes" id="UP001328107">
    <property type="component" value="Unassembled WGS sequence"/>
</dbReference>
<proteinExistence type="predicted"/>